<dbReference type="SUPFAM" id="SSF53686">
    <property type="entry name" value="Tryptophan synthase beta subunit-like PLP-dependent enzymes"/>
    <property type="match status" value="1"/>
</dbReference>
<dbReference type="PANTHER" id="PTHR48078">
    <property type="entry name" value="THREONINE DEHYDRATASE, MITOCHONDRIAL-RELATED"/>
    <property type="match status" value="1"/>
</dbReference>
<sequence>MNIDEIRAADKRLEGHVRRTPLLNSPALDKIAGKRVFLKAENLQHTGSFKFRGGWAAISALPKDTKGVLAYSSGNHAQGVANAAQHFGLPAVIIMPSDAPLTKINNTKALGAEVIVYSRESEDRDQIGAQIAAQRKLTLIKPFDNADVIAGQGTCGLEIAAQAKEAGIDEADVLVCCGGGGFVSGIALALEADAPKMRVRPVEPVGFDDVIRSLAAGKRLSNTSTTGSLCDAIISPCPGEMTFPIMSRLLHSGITVSDETCLRTMALAFTHLKVVLEPGGAIALAAALFHNKGLGDTIIATASGGNVDAPMFARALETLD</sequence>
<dbReference type="EC" id="4.3.1.19" evidence="6"/>
<dbReference type="InterPro" id="IPR000634">
    <property type="entry name" value="Ser/Thr_deHydtase_PyrdxlP-BS"/>
</dbReference>
<protein>
    <submittedName>
        <fullName evidence="6">L-threonine dehydratase catabolic TdcB</fullName>
        <ecNumber evidence="6">4.3.1.19</ecNumber>
    </submittedName>
</protein>
<dbReference type="FunFam" id="3.40.50.1100:FF:000005">
    <property type="entry name" value="Threonine dehydratase catabolic"/>
    <property type="match status" value="1"/>
</dbReference>
<accession>A0A0U1NMH0</accession>
<evidence type="ECO:0000256" key="4">
    <source>
        <dbReference type="ARBA" id="ARBA00023239"/>
    </source>
</evidence>
<keyword evidence="7" id="KW-1185">Reference proteome</keyword>
<feature type="domain" description="Tryptophan synthase beta chain-like PALP" evidence="5">
    <location>
        <begin position="14"/>
        <end position="297"/>
    </location>
</feature>
<dbReference type="Pfam" id="PF00291">
    <property type="entry name" value="PALP"/>
    <property type="match status" value="1"/>
</dbReference>
<dbReference type="PROSITE" id="PS00165">
    <property type="entry name" value="DEHYDRATASE_SER_THR"/>
    <property type="match status" value="1"/>
</dbReference>
<keyword evidence="3" id="KW-0663">Pyridoxal phosphate</keyword>
<evidence type="ECO:0000313" key="6">
    <source>
        <dbReference type="EMBL" id="CRK75946.1"/>
    </source>
</evidence>
<dbReference type="GO" id="GO:0004794">
    <property type="term" value="F:threonine deaminase activity"/>
    <property type="evidence" value="ECO:0007669"/>
    <property type="project" value="UniProtKB-EC"/>
</dbReference>
<evidence type="ECO:0000256" key="2">
    <source>
        <dbReference type="ARBA" id="ARBA00010869"/>
    </source>
</evidence>
<dbReference type="Proteomes" id="UP000048949">
    <property type="component" value="Unassembled WGS sequence"/>
</dbReference>
<dbReference type="EMBL" id="CVQV01000010">
    <property type="protein sequence ID" value="CRK75946.1"/>
    <property type="molecule type" value="Genomic_DNA"/>
</dbReference>
<dbReference type="AlphaFoldDB" id="A0A0U1NMH0"/>
<proteinExistence type="inferred from homology"/>
<dbReference type="RefSeq" id="WP_048599359.1">
    <property type="nucleotide sequence ID" value="NZ_CBFHGK010000015.1"/>
</dbReference>
<organism evidence="6 7">
    <name type="scientific">Nereida ignava</name>
    <dbReference type="NCBI Taxonomy" id="282199"/>
    <lineage>
        <taxon>Bacteria</taxon>
        <taxon>Pseudomonadati</taxon>
        <taxon>Pseudomonadota</taxon>
        <taxon>Alphaproteobacteria</taxon>
        <taxon>Rhodobacterales</taxon>
        <taxon>Roseobacteraceae</taxon>
        <taxon>Nereida</taxon>
    </lineage>
</organism>
<dbReference type="GO" id="GO:0006565">
    <property type="term" value="P:L-serine catabolic process"/>
    <property type="evidence" value="ECO:0007669"/>
    <property type="project" value="TreeGrafter"/>
</dbReference>
<comment type="similarity">
    <text evidence="2">Belongs to the serine/threonine dehydratase family.</text>
</comment>
<name>A0A0U1NMH0_9RHOB</name>
<dbReference type="InterPro" id="IPR001926">
    <property type="entry name" value="TrpB-like_PALP"/>
</dbReference>
<evidence type="ECO:0000256" key="1">
    <source>
        <dbReference type="ARBA" id="ARBA00001933"/>
    </source>
</evidence>
<dbReference type="GO" id="GO:0009097">
    <property type="term" value="P:isoleucine biosynthetic process"/>
    <property type="evidence" value="ECO:0007669"/>
    <property type="project" value="TreeGrafter"/>
</dbReference>
<dbReference type="Gene3D" id="3.40.50.1100">
    <property type="match status" value="2"/>
</dbReference>
<evidence type="ECO:0000313" key="7">
    <source>
        <dbReference type="Proteomes" id="UP000048949"/>
    </source>
</evidence>
<dbReference type="CDD" id="cd01562">
    <property type="entry name" value="Thr-dehyd"/>
    <property type="match status" value="1"/>
</dbReference>
<keyword evidence="4 6" id="KW-0456">Lyase</keyword>
<dbReference type="InterPro" id="IPR036052">
    <property type="entry name" value="TrpB-like_PALP_sf"/>
</dbReference>
<dbReference type="OrthoDB" id="9811476at2"/>
<dbReference type="GO" id="GO:0003941">
    <property type="term" value="F:L-serine ammonia-lyase activity"/>
    <property type="evidence" value="ECO:0007669"/>
    <property type="project" value="TreeGrafter"/>
</dbReference>
<gene>
    <name evidence="6" type="primary">tdcB</name>
    <name evidence="6" type="ORF">NIG5292_02003</name>
</gene>
<evidence type="ECO:0000259" key="5">
    <source>
        <dbReference type="Pfam" id="PF00291"/>
    </source>
</evidence>
<dbReference type="InterPro" id="IPR050147">
    <property type="entry name" value="Ser/Thr_Dehydratase"/>
</dbReference>
<comment type="cofactor">
    <cofactor evidence="1">
        <name>pyridoxal 5'-phosphate</name>
        <dbReference type="ChEBI" id="CHEBI:597326"/>
    </cofactor>
</comment>
<dbReference type="GO" id="GO:0030170">
    <property type="term" value="F:pyridoxal phosphate binding"/>
    <property type="evidence" value="ECO:0007669"/>
    <property type="project" value="InterPro"/>
</dbReference>
<dbReference type="STRING" id="282199.GCA_001049735_02002"/>
<dbReference type="GO" id="GO:0006567">
    <property type="term" value="P:L-threonine catabolic process"/>
    <property type="evidence" value="ECO:0007669"/>
    <property type="project" value="TreeGrafter"/>
</dbReference>
<dbReference type="PANTHER" id="PTHR48078:SF6">
    <property type="entry name" value="L-THREONINE DEHYDRATASE CATABOLIC TDCB"/>
    <property type="match status" value="1"/>
</dbReference>
<evidence type="ECO:0000256" key="3">
    <source>
        <dbReference type="ARBA" id="ARBA00022898"/>
    </source>
</evidence>
<reference evidence="6 7" key="1">
    <citation type="submission" date="2015-04" db="EMBL/GenBank/DDBJ databases">
        <authorList>
            <person name="Syromyatnikov M.Y."/>
            <person name="Popov V.N."/>
        </authorList>
    </citation>
    <scope>NUCLEOTIDE SEQUENCE [LARGE SCALE GENOMIC DNA]</scope>
    <source>
        <strain evidence="6 7">CECT 5292</strain>
    </source>
</reference>